<dbReference type="AlphaFoldDB" id="A0A9W4WJW4"/>
<reference evidence="1" key="1">
    <citation type="submission" date="2022-08" db="EMBL/GenBank/DDBJ databases">
        <authorList>
            <person name="Kallberg Y."/>
            <person name="Tangrot J."/>
            <person name="Rosling A."/>
        </authorList>
    </citation>
    <scope>NUCLEOTIDE SEQUENCE</scope>
    <source>
        <strain evidence="1">Wild A</strain>
    </source>
</reference>
<dbReference type="OrthoDB" id="10693554at2759"/>
<evidence type="ECO:0000313" key="1">
    <source>
        <dbReference type="EMBL" id="CAI2167328.1"/>
    </source>
</evidence>
<accession>A0A9W4WJW4</accession>
<sequence>MINVNEEHKRLLGEVINFSINIQEVTISINIVVTKASSYVTIDKKIINILIEYNILSEKH</sequence>
<keyword evidence="2" id="KW-1185">Reference proteome</keyword>
<proteinExistence type="predicted"/>
<gene>
    <name evidence="1" type="ORF">FWILDA_LOCUS3018</name>
</gene>
<dbReference type="EMBL" id="CAMKVN010000382">
    <property type="protein sequence ID" value="CAI2167328.1"/>
    <property type="molecule type" value="Genomic_DNA"/>
</dbReference>
<name>A0A9W4WJW4_9GLOM</name>
<organism evidence="1 2">
    <name type="scientific">Funneliformis geosporum</name>
    <dbReference type="NCBI Taxonomy" id="1117311"/>
    <lineage>
        <taxon>Eukaryota</taxon>
        <taxon>Fungi</taxon>
        <taxon>Fungi incertae sedis</taxon>
        <taxon>Mucoromycota</taxon>
        <taxon>Glomeromycotina</taxon>
        <taxon>Glomeromycetes</taxon>
        <taxon>Glomerales</taxon>
        <taxon>Glomeraceae</taxon>
        <taxon>Funneliformis</taxon>
    </lineage>
</organism>
<evidence type="ECO:0000313" key="2">
    <source>
        <dbReference type="Proteomes" id="UP001153678"/>
    </source>
</evidence>
<dbReference type="Proteomes" id="UP001153678">
    <property type="component" value="Unassembled WGS sequence"/>
</dbReference>
<protein>
    <submittedName>
        <fullName evidence="1">18182_t:CDS:1</fullName>
    </submittedName>
</protein>
<comment type="caution">
    <text evidence="1">The sequence shown here is derived from an EMBL/GenBank/DDBJ whole genome shotgun (WGS) entry which is preliminary data.</text>
</comment>